<protein>
    <submittedName>
        <fullName evidence="2">Metallophosphoesterase</fullName>
    </submittedName>
</protein>
<organism evidence="2 3">
    <name type="scientific">Lachnospira intestinalis</name>
    <dbReference type="NCBI Taxonomy" id="3133158"/>
    <lineage>
        <taxon>Bacteria</taxon>
        <taxon>Bacillati</taxon>
        <taxon>Bacillota</taxon>
        <taxon>Clostridia</taxon>
        <taxon>Lachnospirales</taxon>
        <taxon>Lachnospiraceae</taxon>
        <taxon>Lachnospira</taxon>
    </lineage>
</organism>
<keyword evidence="3" id="KW-1185">Reference proteome</keyword>
<sequence length="294" mass="33801">MSANSRITNAYENAFCLPLNPSSKYVLFSDCHRGTGRSNDNFLKNEYLYLAALKYYFSHGFTYIELGDSDELWENRSMCPIREMHAQSFELLSRFYAKHRFYAVYGNHDITKRSAHFSGRCFSSCFCWQEQCEIPLFPEITFYPGIILKDCAKRKDLFLLHGHQSDLLNSTLWRLSRFLVRYVWRPLESLGIPDPTSAAKNHTKKNATEKKLSAWAKQHELILIAGHTHRPVIGNRTSPYCNTGSCVSPAGITAIEIENRCMTLIKWSQGTRSDMCLQVLREPLGSPLCIDDFL</sequence>
<dbReference type="InterPro" id="IPR029052">
    <property type="entry name" value="Metallo-depent_PP-like"/>
</dbReference>
<gene>
    <name evidence="2" type="ORF">WMO37_09575</name>
</gene>
<dbReference type="EMBL" id="JBBMFS010000007">
    <property type="protein sequence ID" value="MEQ2555253.1"/>
    <property type="molecule type" value="Genomic_DNA"/>
</dbReference>
<evidence type="ECO:0000313" key="3">
    <source>
        <dbReference type="Proteomes" id="UP001546774"/>
    </source>
</evidence>
<feature type="domain" description="Calcineurin-like phosphoesterase" evidence="1">
    <location>
        <begin position="63"/>
        <end position="231"/>
    </location>
</feature>
<dbReference type="InterPro" id="IPR004843">
    <property type="entry name" value="Calcineurin-like_PHP"/>
</dbReference>
<name>A0ABV1H6C3_9FIRM</name>
<evidence type="ECO:0000259" key="1">
    <source>
        <dbReference type="Pfam" id="PF00149"/>
    </source>
</evidence>
<evidence type="ECO:0000313" key="2">
    <source>
        <dbReference type="EMBL" id="MEQ2555253.1"/>
    </source>
</evidence>
<dbReference type="Pfam" id="PF00149">
    <property type="entry name" value="Metallophos"/>
    <property type="match status" value="1"/>
</dbReference>
<reference evidence="2" key="1">
    <citation type="submission" date="2024-03" db="EMBL/GenBank/DDBJ databases">
        <title>Human intestinal bacterial collection.</title>
        <authorList>
            <person name="Pauvert C."/>
            <person name="Hitch T.C.A."/>
            <person name="Clavel T."/>
        </authorList>
    </citation>
    <scope>NUCLEOTIDE SEQUENCE [LARGE SCALE GENOMIC DNA]</scope>
    <source>
        <strain evidence="2">CLA-AA-H89B</strain>
    </source>
</reference>
<dbReference type="Proteomes" id="UP001546774">
    <property type="component" value="Unassembled WGS sequence"/>
</dbReference>
<dbReference type="Gene3D" id="3.60.21.10">
    <property type="match status" value="1"/>
</dbReference>
<comment type="caution">
    <text evidence="2">The sequence shown here is derived from an EMBL/GenBank/DDBJ whole genome shotgun (WGS) entry which is preliminary data.</text>
</comment>
<dbReference type="SUPFAM" id="SSF56300">
    <property type="entry name" value="Metallo-dependent phosphatases"/>
    <property type="match status" value="1"/>
</dbReference>
<proteinExistence type="predicted"/>
<accession>A0ABV1H6C3</accession>